<proteinExistence type="predicted"/>
<dbReference type="PRINTS" id="PR00455">
    <property type="entry name" value="HTHTETR"/>
</dbReference>
<dbReference type="Proteomes" id="UP000094578">
    <property type="component" value="Unassembled WGS sequence"/>
</dbReference>
<sequence>MKNKEHEIIEVALQLFSEKGYTSTSVDEIAKESGIAKASFYKFFQSKEDVLVATVVMHGHKIDDAICKMYSDTHLPPEQKIAEFVRIYLQNSLDTKFHSMMISMHDKSLFHSEKLIEAFLIVEYKLSKWTTDCLVDIYGEQVEPFAYDVIFMIRGMMMQYLILPMMGLKPNTTDEEFAALLANTVDLWIKGMMEYNYVPIWDWKQLKVDPEHIKDSPIFKGIMIHDALLDLKRLLHHLQVSDEQKEEYRQVLQELEQEILSDVKRKGMLKAMFSFLSQEPTLVEKCHLLQSVLDI</sequence>
<dbReference type="InterPro" id="IPR023772">
    <property type="entry name" value="DNA-bd_HTH_TetR-type_CS"/>
</dbReference>
<comment type="caution">
    <text evidence="5">The sequence shown here is derived from an EMBL/GenBank/DDBJ whole genome shotgun (WGS) entry which is preliminary data.</text>
</comment>
<evidence type="ECO:0000259" key="4">
    <source>
        <dbReference type="PROSITE" id="PS50977"/>
    </source>
</evidence>
<organism evidence="5 6">
    <name type="scientific">Paenibacillus nuruki</name>
    <dbReference type="NCBI Taxonomy" id="1886670"/>
    <lineage>
        <taxon>Bacteria</taxon>
        <taxon>Bacillati</taxon>
        <taxon>Bacillota</taxon>
        <taxon>Bacilli</taxon>
        <taxon>Bacillales</taxon>
        <taxon>Paenibacillaceae</taxon>
        <taxon>Paenibacillus</taxon>
    </lineage>
</organism>
<feature type="domain" description="HTH tetR-type" evidence="4">
    <location>
        <begin position="2"/>
        <end position="62"/>
    </location>
</feature>
<dbReference type="EMBL" id="MDER01000042">
    <property type="protein sequence ID" value="ODP28181.1"/>
    <property type="molecule type" value="Genomic_DNA"/>
</dbReference>
<dbReference type="PROSITE" id="PS50977">
    <property type="entry name" value="HTH_TETR_2"/>
    <property type="match status" value="1"/>
</dbReference>
<evidence type="ECO:0000313" key="6">
    <source>
        <dbReference type="Proteomes" id="UP000094578"/>
    </source>
</evidence>
<accession>A0A1E3L3L5</accession>
<dbReference type="PANTHER" id="PTHR43479">
    <property type="entry name" value="ACREF/ENVCD OPERON REPRESSOR-RELATED"/>
    <property type="match status" value="1"/>
</dbReference>
<dbReference type="SUPFAM" id="SSF46689">
    <property type="entry name" value="Homeodomain-like"/>
    <property type="match status" value="1"/>
</dbReference>
<feature type="coiled-coil region" evidence="3">
    <location>
        <begin position="238"/>
        <end position="265"/>
    </location>
</feature>
<dbReference type="InterPro" id="IPR001647">
    <property type="entry name" value="HTH_TetR"/>
</dbReference>
<dbReference type="GO" id="GO:0003677">
    <property type="term" value="F:DNA binding"/>
    <property type="evidence" value="ECO:0007669"/>
    <property type="project" value="UniProtKB-UniRule"/>
</dbReference>
<dbReference type="STRING" id="1886670.PTI45_02432"/>
<evidence type="ECO:0000313" key="5">
    <source>
        <dbReference type="EMBL" id="ODP28181.1"/>
    </source>
</evidence>
<keyword evidence="6" id="KW-1185">Reference proteome</keyword>
<dbReference type="InterPro" id="IPR050624">
    <property type="entry name" value="HTH-type_Tx_Regulator"/>
</dbReference>
<name>A0A1E3L3L5_9BACL</name>
<protein>
    <submittedName>
        <fullName evidence="5">Putative HTH-type transcriptional regulator YcnC</fullName>
    </submittedName>
</protein>
<dbReference type="RefSeq" id="WP_069327852.1">
    <property type="nucleotide sequence ID" value="NZ_MDER01000042.1"/>
</dbReference>
<dbReference type="PANTHER" id="PTHR43479:SF22">
    <property type="entry name" value="TRANSCRIPTIONAL REGULATOR, TETR FAMILY"/>
    <property type="match status" value="1"/>
</dbReference>
<evidence type="ECO:0000256" key="3">
    <source>
        <dbReference type="SAM" id="Coils"/>
    </source>
</evidence>
<keyword evidence="1 2" id="KW-0238">DNA-binding</keyword>
<dbReference type="PROSITE" id="PS01081">
    <property type="entry name" value="HTH_TETR_1"/>
    <property type="match status" value="1"/>
</dbReference>
<evidence type="ECO:0000256" key="2">
    <source>
        <dbReference type="PROSITE-ProRule" id="PRU00335"/>
    </source>
</evidence>
<reference evidence="5 6" key="1">
    <citation type="submission" date="2016-08" db="EMBL/GenBank/DDBJ databases">
        <title>Genome sequencing of Paenibacillus sp. TI45-13ar, isolated from Korean traditional nuruk.</title>
        <authorList>
            <person name="Kim S.-J."/>
        </authorList>
    </citation>
    <scope>NUCLEOTIDE SEQUENCE [LARGE SCALE GENOMIC DNA]</scope>
    <source>
        <strain evidence="5 6">TI45-13ar</strain>
    </source>
</reference>
<keyword evidence="3" id="KW-0175">Coiled coil</keyword>
<dbReference type="AlphaFoldDB" id="A0A1E3L3L5"/>
<dbReference type="Gene3D" id="1.10.357.10">
    <property type="entry name" value="Tetracycline Repressor, domain 2"/>
    <property type="match status" value="1"/>
</dbReference>
<evidence type="ECO:0000256" key="1">
    <source>
        <dbReference type="ARBA" id="ARBA00023125"/>
    </source>
</evidence>
<dbReference type="InterPro" id="IPR009057">
    <property type="entry name" value="Homeodomain-like_sf"/>
</dbReference>
<feature type="DNA-binding region" description="H-T-H motif" evidence="2">
    <location>
        <begin position="25"/>
        <end position="44"/>
    </location>
</feature>
<dbReference type="Pfam" id="PF00440">
    <property type="entry name" value="TetR_N"/>
    <property type="match status" value="1"/>
</dbReference>
<gene>
    <name evidence="5" type="ORF">PTI45_02432</name>
</gene>